<keyword evidence="2" id="KW-1185">Reference proteome</keyword>
<protein>
    <submittedName>
        <fullName evidence="1">Uncharacterized protein</fullName>
    </submittedName>
</protein>
<reference evidence="1 2" key="1">
    <citation type="journal article" date="2014" name="Genome Announc.">
        <title>Complete Genome Sequence of Amino Acid-Utilizing Eubacterium acidaminophilum al-2 (DSM 3953).</title>
        <authorList>
            <person name="Poehlein A."/>
            <person name="Andreesen J.R."/>
            <person name="Daniel R."/>
        </authorList>
    </citation>
    <scope>NUCLEOTIDE SEQUENCE [LARGE SCALE GENOMIC DNA]</scope>
    <source>
        <strain evidence="1 2">DSM 3953</strain>
    </source>
</reference>
<evidence type="ECO:0000313" key="1">
    <source>
        <dbReference type="EMBL" id="AHM56808.1"/>
    </source>
</evidence>
<dbReference type="STRING" id="1286171.EAL2_c15130"/>
<dbReference type="EMBL" id="CP007452">
    <property type="protein sequence ID" value="AHM56808.1"/>
    <property type="molecule type" value="Genomic_DNA"/>
</dbReference>
<gene>
    <name evidence="1" type="ORF">EAL2_c15130</name>
</gene>
<evidence type="ECO:0000313" key="2">
    <source>
        <dbReference type="Proteomes" id="UP000019591"/>
    </source>
</evidence>
<organism evidence="1 2">
    <name type="scientific">Peptoclostridium acidaminophilum DSM 3953</name>
    <dbReference type="NCBI Taxonomy" id="1286171"/>
    <lineage>
        <taxon>Bacteria</taxon>
        <taxon>Bacillati</taxon>
        <taxon>Bacillota</taxon>
        <taxon>Clostridia</taxon>
        <taxon>Peptostreptococcales</taxon>
        <taxon>Peptoclostridiaceae</taxon>
        <taxon>Peptoclostridium</taxon>
    </lineage>
</organism>
<dbReference type="KEGG" id="eac:EAL2_c15130"/>
<name>W8TG48_PEPAC</name>
<dbReference type="AlphaFoldDB" id="W8TG48"/>
<dbReference type="RefSeq" id="WP_051489120.1">
    <property type="nucleotide sequence ID" value="NZ_CP007452.1"/>
</dbReference>
<dbReference type="Proteomes" id="UP000019591">
    <property type="component" value="Chromosome"/>
</dbReference>
<proteinExistence type="predicted"/>
<dbReference type="HOGENOM" id="CLU_2699174_0_0_9"/>
<dbReference type="PATRIC" id="fig|1286171.3.peg.1464"/>
<dbReference type="Gene3D" id="3.30.450.90">
    <property type="match status" value="1"/>
</dbReference>
<dbReference type="OrthoDB" id="9805147at2"/>
<sequence>MSWAEVNFHVIENLDETSVTYAVEFIDGLIMCGISSRASDIHIHPAKGHTEIRLRIDGKLLVGPGIKKKGMRV</sequence>
<accession>W8TG48</accession>